<accession>A0A1C3HKB7</accession>
<dbReference type="AlphaFoldDB" id="A0A1C3HKB7"/>
<evidence type="ECO:0000256" key="1">
    <source>
        <dbReference type="SAM" id="SignalP"/>
    </source>
</evidence>
<reference evidence="2" key="1">
    <citation type="submission" date="2016-05" db="EMBL/GenBank/DDBJ databases">
        <authorList>
            <person name="Cock P.J.A."/>
            <person name="Cock P.J.A."/>
        </authorList>
    </citation>
    <scope>NUCLEOTIDE SEQUENCE</scope>
    <source>
        <strain evidence="2">PWN146_assembly</strain>
    </source>
</reference>
<evidence type="ECO:0008006" key="3">
    <source>
        <dbReference type="Google" id="ProtNLM"/>
    </source>
</evidence>
<proteinExistence type="predicted"/>
<feature type="signal peptide" evidence="1">
    <location>
        <begin position="1"/>
        <end position="30"/>
    </location>
</feature>
<sequence length="137" mass="15160">MITMINACGGRRKVGLAIFLLSFMVLSGCADGSKTKLNSVKKLSQNNPNDKSDEQRIALCQQRVNSLKNINPQSYQKRIAYFNGLLSSASGYAGVRGNVDESTRKAIDALYQYKTEKFCADVEHELMSDLSSRVESL</sequence>
<name>A0A1C3HKB7_SERMA</name>
<evidence type="ECO:0000313" key="2">
    <source>
        <dbReference type="EMBL" id="SAY45484.1"/>
    </source>
</evidence>
<dbReference type="EMBL" id="LT575490">
    <property type="protein sequence ID" value="SAY45484.1"/>
    <property type="molecule type" value="Genomic_DNA"/>
</dbReference>
<protein>
    <recommendedName>
        <fullName evidence="3">Lipoprotein</fullName>
    </recommendedName>
</protein>
<organism evidence="2">
    <name type="scientific">Serratia marcescens</name>
    <dbReference type="NCBI Taxonomy" id="615"/>
    <lineage>
        <taxon>Bacteria</taxon>
        <taxon>Pseudomonadati</taxon>
        <taxon>Pseudomonadota</taxon>
        <taxon>Gammaproteobacteria</taxon>
        <taxon>Enterobacterales</taxon>
        <taxon>Yersiniaceae</taxon>
        <taxon>Serratia</taxon>
    </lineage>
</organism>
<gene>
    <name evidence="2" type="ORF">PWN146_04213</name>
</gene>
<keyword evidence="1" id="KW-0732">Signal</keyword>
<feature type="chain" id="PRO_5008675254" description="Lipoprotein" evidence="1">
    <location>
        <begin position="31"/>
        <end position="137"/>
    </location>
</feature>